<evidence type="ECO:0000313" key="7">
    <source>
        <dbReference type="Proteomes" id="UP000249913"/>
    </source>
</evidence>
<dbReference type="Proteomes" id="UP000249913">
    <property type="component" value="Unassembled WGS sequence"/>
</dbReference>
<evidence type="ECO:0000256" key="4">
    <source>
        <dbReference type="ARBA" id="ARBA00022801"/>
    </source>
</evidence>
<dbReference type="Pfam" id="PF03372">
    <property type="entry name" value="Exo_endo_phos"/>
    <property type="match status" value="1"/>
</dbReference>
<evidence type="ECO:0000259" key="5">
    <source>
        <dbReference type="Pfam" id="PF03372"/>
    </source>
</evidence>
<proteinExistence type="inferred from homology"/>
<dbReference type="GO" id="GO:0034480">
    <property type="term" value="F:phosphatidylcholine phospholipase C activity"/>
    <property type="evidence" value="ECO:0007669"/>
    <property type="project" value="UniProtKB-EC"/>
</dbReference>
<dbReference type="GO" id="GO:0005576">
    <property type="term" value="C:extracellular region"/>
    <property type="evidence" value="ECO:0007669"/>
    <property type="project" value="InterPro"/>
</dbReference>
<evidence type="ECO:0000313" key="6">
    <source>
        <dbReference type="EMBL" id="SPZ99606.1"/>
    </source>
</evidence>
<dbReference type="AlphaFoldDB" id="A0A2X2K514"/>
<dbReference type="InterPro" id="IPR038772">
    <property type="entry name" value="Sph/SMPD2-like"/>
</dbReference>
<dbReference type="Gene3D" id="3.60.10.10">
    <property type="entry name" value="Endonuclease/exonuclease/phosphatase"/>
    <property type="match status" value="1"/>
</dbReference>
<keyword evidence="3" id="KW-0354">Hemolysis</keyword>
<dbReference type="NCBIfam" id="TIGR03395">
    <property type="entry name" value="sphingomy"/>
    <property type="match status" value="1"/>
</dbReference>
<dbReference type="InterPro" id="IPR036691">
    <property type="entry name" value="Endo/exonu/phosph_ase_sf"/>
</dbReference>
<dbReference type="InterPro" id="IPR017766">
    <property type="entry name" value="Sphingomyelinase/PLipase_C"/>
</dbReference>
<gene>
    <name evidence="6" type="primary">hlb_2</name>
    <name evidence="6" type="ORF">NCTC7878_02744</name>
</gene>
<name>A0A2X2K514_STAAU</name>
<comment type="similarity">
    <text evidence="1">Belongs to the neutral sphingomyelinase family.</text>
</comment>
<dbReference type="InterPro" id="IPR005135">
    <property type="entry name" value="Endo/exonuclease/phosphatase"/>
</dbReference>
<evidence type="ECO:0000256" key="3">
    <source>
        <dbReference type="ARBA" id="ARBA00022735"/>
    </source>
</evidence>
<dbReference type="EC" id="3.1.4.3" evidence="6"/>
<organism evidence="6 7">
    <name type="scientific">Staphylococcus aureus</name>
    <dbReference type="NCBI Taxonomy" id="1280"/>
    <lineage>
        <taxon>Bacteria</taxon>
        <taxon>Bacillati</taxon>
        <taxon>Bacillota</taxon>
        <taxon>Bacilli</taxon>
        <taxon>Bacillales</taxon>
        <taxon>Staphylococcaceae</taxon>
        <taxon>Staphylococcus</taxon>
    </lineage>
</organism>
<dbReference type="GO" id="GO:0004767">
    <property type="term" value="F:sphingomyelin phosphodiesterase activity"/>
    <property type="evidence" value="ECO:0007669"/>
    <property type="project" value="InterPro"/>
</dbReference>
<reference evidence="6 7" key="1">
    <citation type="submission" date="2018-06" db="EMBL/GenBank/DDBJ databases">
        <authorList>
            <consortium name="Pathogen Informatics"/>
            <person name="Doyle S."/>
        </authorList>
    </citation>
    <scope>NUCLEOTIDE SEQUENCE [LARGE SCALE GENOMIC DNA]</scope>
    <source>
        <strain evidence="6 7">NCTC7878</strain>
    </source>
</reference>
<sequence>MYPNWGQYKRADLIGQSSYIKNNDVVIFNEAFDNGASDKLLSNVKKEYPYQTPVLGRSQSGWDKTEGSYSSTVAEDGGVAIVSKYPIKEKIQHVFKSGCGFDNDSNKGFVYTKIEKNGKNVHVIGTHTQSEDSRCGAGHDRKIRAEQMKEISDFVKKKNIPKDETVYIGGDLNVNKGTEEFKDMLKNLNVNDVLYAGHNSTWDPQSNSIAKYNYPNGKPEHLDYILQIKIINNQNN</sequence>
<evidence type="ECO:0000256" key="2">
    <source>
        <dbReference type="ARBA" id="ARBA00022729"/>
    </source>
</evidence>
<evidence type="ECO:0000256" key="1">
    <source>
        <dbReference type="ARBA" id="ARBA00006335"/>
    </source>
</evidence>
<feature type="domain" description="Endonuclease/exonuclease/phosphatase" evidence="5">
    <location>
        <begin position="18"/>
        <end position="226"/>
    </location>
</feature>
<keyword evidence="3" id="KW-0204">Cytolysis</keyword>
<protein>
    <submittedName>
        <fullName evidence="6">Phospholipase C</fullName>
        <ecNumber evidence="6">3.1.4.3</ecNumber>
    </submittedName>
</protein>
<dbReference type="EMBL" id="UAUX01000010">
    <property type="protein sequence ID" value="SPZ99606.1"/>
    <property type="molecule type" value="Genomic_DNA"/>
</dbReference>
<dbReference type="CDD" id="cd09078">
    <property type="entry name" value="nSMase"/>
    <property type="match status" value="1"/>
</dbReference>
<dbReference type="PANTHER" id="PTHR16320:SF23">
    <property type="entry name" value="SPHINGOMYELINASE C 1"/>
    <property type="match status" value="1"/>
</dbReference>
<keyword evidence="2" id="KW-0732">Signal</keyword>
<dbReference type="SUPFAM" id="SSF56219">
    <property type="entry name" value="DNase I-like"/>
    <property type="match status" value="1"/>
</dbReference>
<keyword evidence="4 6" id="KW-0378">Hydrolase</keyword>
<dbReference type="PANTHER" id="PTHR16320">
    <property type="entry name" value="SPHINGOMYELINASE FAMILY MEMBER"/>
    <property type="match status" value="1"/>
</dbReference>
<dbReference type="GO" id="GO:0031640">
    <property type="term" value="P:killing of cells of another organism"/>
    <property type="evidence" value="ECO:0007669"/>
    <property type="project" value="UniProtKB-KW"/>
</dbReference>
<accession>A0A2X2K514</accession>